<dbReference type="Proteomes" id="UP001595916">
    <property type="component" value="Unassembled WGS sequence"/>
</dbReference>
<feature type="domain" description="PepSY" evidence="3">
    <location>
        <begin position="343"/>
        <end position="404"/>
    </location>
</feature>
<dbReference type="Pfam" id="PF03413">
    <property type="entry name" value="PepSY"/>
    <property type="match status" value="6"/>
</dbReference>
<accession>A0ABV9QNR9</accession>
<sequence>MKAQKSKKHYLVKGLALALGLNLTSGSMIVSAAPTNNNIGLEKAKSIALKDARVHPSNAFFVKAALDYENGKMVYDIEFYHKNKEYDYEIDAATGKILEKDNDIDNFVIPSPADIGVDKAKNIALKDARLSASQVKFVKAKAEMEDGKKVYDIEFYHKNKEYDYEIDAATGRILEKDTDIEGFEIPAPADIGVDKAKNIALRDAGLSASQVQFVKAQAEMEDGKKVYDIEFYHKNKEYDYEIDAATGRILEKDTDIEGFEIPAPADIGLNKAKEIALRDAGLSASQVQFIKAQAEMEDGKKVYDIEFYHNNVEYDYEIDAATGRILEKDTDIEGFEIPAPADIGVDKAKNIALKDARLSASQVKFVKAKAEMEDGKKVYDIEFYHKNKEYDYEIDAATGRILEKDTDIEDFEIPAPAPADIGLEAAKNIALNAAGLNASQVYFTKAQADFEDGTKVYDIEFYHNNVEYSLEIEASSGNILEYDVDIDDDYDNGHNDDDDDDDDDDDED</sequence>
<evidence type="ECO:0000256" key="2">
    <source>
        <dbReference type="SAM" id="SignalP"/>
    </source>
</evidence>
<feature type="signal peptide" evidence="2">
    <location>
        <begin position="1"/>
        <end position="32"/>
    </location>
</feature>
<comment type="caution">
    <text evidence="4">The sequence shown here is derived from an EMBL/GenBank/DDBJ whole genome shotgun (WGS) entry which is preliminary data.</text>
</comment>
<organism evidence="4 5">
    <name type="scientific">Filifactor villosus</name>
    <dbReference type="NCBI Taxonomy" id="29374"/>
    <lineage>
        <taxon>Bacteria</taxon>
        <taxon>Bacillati</taxon>
        <taxon>Bacillota</taxon>
        <taxon>Clostridia</taxon>
        <taxon>Peptostreptococcales</taxon>
        <taxon>Filifactoraceae</taxon>
        <taxon>Filifactor</taxon>
    </lineage>
</organism>
<evidence type="ECO:0000259" key="3">
    <source>
        <dbReference type="Pfam" id="PF03413"/>
    </source>
</evidence>
<dbReference type="RefSeq" id="WP_379788962.1">
    <property type="nucleotide sequence ID" value="NZ_JBHSHL010000050.1"/>
</dbReference>
<feature type="domain" description="PepSY" evidence="3">
    <location>
        <begin position="421"/>
        <end position="482"/>
    </location>
</feature>
<protein>
    <submittedName>
        <fullName evidence="4">PepSY domain-containing protein</fullName>
    </submittedName>
</protein>
<feature type="region of interest" description="Disordered" evidence="1">
    <location>
        <begin position="483"/>
        <end position="508"/>
    </location>
</feature>
<dbReference type="InterPro" id="IPR025711">
    <property type="entry name" value="PepSY"/>
</dbReference>
<keyword evidence="5" id="KW-1185">Reference proteome</keyword>
<reference evidence="5" key="1">
    <citation type="journal article" date="2019" name="Int. J. Syst. Evol. Microbiol.">
        <title>The Global Catalogue of Microorganisms (GCM) 10K type strain sequencing project: providing services to taxonomists for standard genome sequencing and annotation.</title>
        <authorList>
            <consortium name="The Broad Institute Genomics Platform"/>
            <consortium name="The Broad Institute Genome Sequencing Center for Infectious Disease"/>
            <person name="Wu L."/>
            <person name="Ma J."/>
        </authorList>
    </citation>
    <scope>NUCLEOTIDE SEQUENCE [LARGE SCALE GENOMIC DNA]</scope>
    <source>
        <strain evidence="5">CCUG 46385</strain>
    </source>
</reference>
<proteinExistence type="predicted"/>
<dbReference type="EMBL" id="JBHSHL010000050">
    <property type="protein sequence ID" value="MFC4805402.1"/>
    <property type="molecule type" value="Genomic_DNA"/>
</dbReference>
<feature type="domain" description="PepSY" evidence="3">
    <location>
        <begin position="115"/>
        <end position="176"/>
    </location>
</feature>
<evidence type="ECO:0000313" key="5">
    <source>
        <dbReference type="Proteomes" id="UP001595916"/>
    </source>
</evidence>
<feature type="domain" description="PepSY" evidence="3">
    <location>
        <begin position="39"/>
        <end position="100"/>
    </location>
</feature>
<feature type="chain" id="PRO_5045495993" evidence="2">
    <location>
        <begin position="33"/>
        <end position="508"/>
    </location>
</feature>
<name>A0ABV9QNR9_9FIRM</name>
<feature type="domain" description="PepSY" evidence="3">
    <location>
        <begin position="191"/>
        <end position="252"/>
    </location>
</feature>
<evidence type="ECO:0000256" key="1">
    <source>
        <dbReference type="SAM" id="MobiDB-lite"/>
    </source>
</evidence>
<keyword evidence="2" id="KW-0732">Signal</keyword>
<dbReference type="Gene3D" id="3.10.450.40">
    <property type="match status" value="6"/>
</dbReference>
<gene>
    <name evidence="4" type="ORF">ACFO4R_09950</name>
</gene>
<feature type="domain" description="PepSY" evidence="3">
    <location>
        <begin position="267"/>
        <end position="328"/>
    </location>
</feature>
<evidence type="ECO:0000313" key="4">
    <source>
        <dbReference type="EMBL" id="MFC4805402.1"/>
    </source>
</evidence>